<evidence type="ECO:0000256" key="4">
    <source>
        <dbReference type="ARBA" id="ARBA00022741"/>
    </source>
</evidence>
<comment type="cofactor">
    <cofactor evidence="8">
        <name>Mg(2+)</name>
        <dbReference type="ChEBI" id="CHEBI:18420"/>
    </cofactor>
</comment>
<dbReference type="InterPro" id="IPR013482">
    <property type="entry name" value="Molybde_CF_guanTrfase"/>
</dbReference>
<evidence type="ECO:0000313" key="10">
    <source>
        <dbReference type="EMBL" id="CAA9572019.1"/>
    </source>
</evidence>
<evidence type="ECO:0000256" key="2">
    <source>
        <dbReference type="ARBA" id="ARBA00022679"/>
    </source>
</evidence>
<feature type="binding site" evidence="8">
    <location>
        <position position="72"/>
    </location>
    <ligand>
        <name>GTP</name>
        <dbReference type="ChEBI" id="CHEBI:37565"/>
    </ligand>
</feature>
<protein>
    <recommendedName>
        <fullName evidence="8">Probable molybdenum cofactor guanylyltransferase</fullName>
        <shortName evidence="8">MoCo guanylyltransferase</shortName>
        <ecNumber evidence="8">2.7.7.77</ecNumber>
    </recommendedName>
    <alternativeName>
        <fullName evidence="8">GTP:molybdopterin guanylyltransferase</fullName>
    </alternativeName>
    <alternativeName>
        <fullName evidence="8">Mo-MPT guanylyltransferase</fullName>
    </alternativeName>
    <alternativeName>
        <fullName evidence="8">Molybdopterin guanylyltransferase</fullName>
    </alternativeName>
    <alternativeName>
        <fullName evidence="8">Molybdopterin-guanine dinucleotide synthase</fullName>
        <shortName evidence="8">MGD synthase</shortName>
    </alternativeName>
</protein>
<dbReference type="GO" id="GO:0046872">
    <property type="term" value="F:metal ion binding"/>
    <property type="evidence" value="ECO:0007669"/>
    <property type="project" value="UniProtKB-KW"/>
</dbReference>
<keyword evidence="4 8" id="KW-0547">Nucleotide-binding</keyword>
<evidence type="ECO:0000256" key="3">
    <source>
        <dbReference type="ARBA" id="ARBA00022723"/>
    </source>
</evidence>
<dbReference type="Pfam" id="PF12804">
    <property type="entry name" value="NTP_transf_3"/>
    <property type="match status" value="1"/>
</dbReference>
<feature type="binding site" evidence="8">
    <location>
        <position position="26"/>
    </location>
    <ligand>
        <name>GTP</name>
        <dbReference type="ChEBI" id="CHEBI:37565"/>
    </ligand>
</feature>
<dbReference type="PANTHER" id="PTHR19136">
    <property type="entry name" value="MOLYBDENUM COFACTOR GUANYLYLTRANSFERASE"/>
    <property type="match status" value="1"/>
</dbReference>
<accession>A0A6J4V879</accession>
<keyword evidence="10" id="KW-0548">Nucleotidyltransferase</keyword>
<dbReference type="HAMAP" id="MF_00316">
    <property type="entry name" value="MobA"/>
    <property type="match status" value="1"/>
</dbReference>
<dbReference type="CDD" id="cd02503">
    <property type="entry name" value="MobA"/>
    <property type="match status" value="1"/>
</dbReference>
<feature type="domain" description="MobA-like NTP transferase" evidence="9">
    <location>
        <begin position="11"/>
        <end position="165"/>
    </location>
</feature>
<keyword evidence="3 8" id="KW-0479">Metal-binding</keyword>
<dbReference type="PANTHER" id="PTHR19136:SF81">
    <property type="entry name" value="MOLYBDENUM COFACTOR GUANYLYLTRANSFERASE"/>
    <property type="match status" value="1"/>
</dbReference>
<keyword evidence="1 8" id="KW-0963">Cytoplasm</keyword>
<comment type="caution">
    <text evidence="8">Lacks conserved residue(s) required for the propagation of feature annotation.</text>
</comment>
<comment type="domain">
    <text evidence="8">The N-terminal domain determines nucleotide recognition and specific binding, while the C-terminal domain determines the specific binding to the target protein.</text>
</comment>
<evidence type="ECO:0000256" key="1">
    <source>
        <dbReference type="ARBA" id="ARBA00022490"/>
    </source>
</evidence>
<dbReference type="AlphaFoldDB" id="A0A6J4V879"/>
<evidence type="ECO:0000256" key="7">
    <source>
        <dbReference type="ARBA" id="ARBA00023150"/>
    </source>
</evidence>
<dbReference type="Gene3D" id="3.90.550.10">
    <property type="entry name" value="Spore Coat Polysaccharide Biosynthesis Protein SpsA, Chain A"/>
    <property type="match status" value="1"/>
</dbReference>
<comment type="subcellular location">
    <subcellularLocation>
        <location evidence="8">Cytoplasm</location>
    </subcellularLocation>
</comment>
<name>A0A6J4V879_9BACT</name>
<comment type="function">
    <text evidence="8">Transfers a GMP moiety from GTP to Mo-molybdopterin (Mo-MPT) cofactor (Moco or molybdenum cofactor) to form Mo-molybdopterin guanine dinucleotide (Mo-MGD) cofactor.</text>
</comment>
<dbReference type="GO" id="GO:0006777">
    <property type="term" value="P:Mo-molybdopterin cofactor biosynthetic process"/>
    <property type="evidence" value="ECO:0007669"/>
    <property type="project" value="UniProtKB-KW"/>
</dbReference>
<comment type="catalytic activity">
    <reaction evidence="8">
        <text>Mo-molybdopterin + GTP + H(+) = Mo-molybdopterin guanine dinucleotide + diphosphate</text>
        <dbReference type="Rhea" id="RHEA:34243"/>
        <dbReference type="ChEBI" id="CHEBI:15378"/>
        <dbReference type="ChEBI" id="CHEBI:33019"/>
        <dbReference type="ChEBI" id="CHEBI:37565"/>
        <dbReference type="ChEBI" id="CHEBI:71302"/>
        <dbReference type="ChEBI" id="CHEBI:71310"/>
        <dbReference type="EC" id="2.7.7.77"/>
    </reaction>
</comment>
<dbReference type="EC" id="2.7.7.77" evidence="8"/>
<dbReference type="GO" id="GO:0061603">
    <property type="term" value="F:molybdenum cofactor guanylyltransferase activity"/>
    <property type="evidence" value="ECO:0007669"/>
    <property type="project" value="UniProtKB-EC"/>
</dbReference>
<proteinExistence type="inferred from homology"/>
<dbReference type="GO" id="GO:0005737">
    <property type="term" value="C:cytoplasm"/>
    <property type="evidence" value="ECO:0007669"/>
    <property type="project" value="UniProtKB-SubCell"/>
</dbReference>
<dbReference type="SUPFAM" id="SSF53448">
    <property type="entry name" value="Nucleotide-diphospho-sugar transferases"/>
    <property type="match status" value="1"/>
</dbReference>
<dbReference type="EMBL" id="CADCWN010000163">
    <property type="protein sequence ID" value="CAA9572019.1"/>
    <property type="molecule type" value="Genomic_DNA"/>
</dbReference>
<evidence type="ECO:0000256" key="8">
    <source>
        <dbReference type="HAMAP-Rule" id="MF_00316"/>
    </source>
</evidence>
<organism evidence="10">
    <name type="scientific">uncultured Thermomicrobiales bacterium</name>
    <dbReference type="NCBI Taxonomy" id="1645740"/>
    <lineage>
        <taxon>Bacteria</taxon>
        <taxon>Pseudomonadati</taxon>
        <taxon>Thermomicrobiota</taxon>
        <taxon>Thermomicrobia</taxon>
        <taxon>Thermomicrobiales</taxon>
        <taxon>environmental samples</taxon>
    </lineage>
</organism>
<keyword evidence="5 8" id="KW-0460">Magnesium</keyword>
<keyword evidence="6 8" id="KW-0342">GTP-binding</keyword>
<feature type="binding site" evidence="8">
    <location>
        <position position="101"/>
    </location>
    <ligand>
        <name>GTP</name>
        <dbReference type="ChEBI" id="CHEBI:37565"/>
    </ligand>
</feature>
<reference evidence="10" key="1">
    <citation type="submission" date="2020-02" db="EMBL/GenBank/DDBJ databases">
        <authorList>
            <person name="Meier V. D."/>
        </authorList>
    </citation>
    <scope>NUCLEOTIDE SEQUENCE</scope>
    <source>
        <strain evidence="10">AVDCRST_MAG18</strain>
    </source>
</reference>
<evidence type="ECO:0000256" key="5">
    <source>
        <dbReference type="ARBA" id="ARBA00022842"/>
    </source>
</evidence>
<gene>
    <name evidence="8" type="primary">mobA</name>
    <name evidence="10" type="ORF">AVDCRST_MAG18-2088</name>
</gene>
<dbReference type="InterPro" id="IPR025877">
    <property type="entry name" value="MobA-like_NTP_Trfase"/>
</dbReference>
<feature type="binding site" evidence="8">
    <location>
        <begin position="14"/>
        <end position="16"/>
    </location>
    <ligand>
        <name>GTP</name>
        <dbReference type="ChEBI" id="CHEBI:37565"/>
    </ligand>
</feature>
<feature type="binding site" evidence="8">
    <location>
        <position position="101"/>
    </location>
    <ligand>
        <name>Mg(2+)</name>
        <dbReference type="ChEBI" id="CHEBI:18420"/>
    </ligand>
</feature>
<evidence type="ECO:0000259" key="9">
    <source>
        <dbReference type="Pfam" id="PF12804"/>
    </source>
</evidence>
<keyword evidence="2 8" id="KW-0808">Transferase</keyword>
<comment type="similarity">
    <text evidence="8">Belongs to the MobA family.</text>
</comment>
<dbReference type="GO" id="GO:0005525">
    <property type="term" value="F:GTP binding"/>
    <property type="evidence" value="ECO:0007669"/>
    <property type="project" value="UniProtKB-UniRule"/>
</dbReference>
<dbReference type="InterPro" id="IPR029044">
    <property type="entry name" value="Nucleotide-diphossugar_trans"/>
</dbReference>
<sequence>MSDTAPPPLSAAILAGGQSTRMGTDKARLRLSPDGPMLIELALAATHAVADDVFLVANDDRLAALGLRTVPDLHPVAGALGGIYSAVANARHDHCLVVACDMPFLVAPLLRALAAEPRDYDVLAPRLTVGENRQGSSDGVYETLHAIYGRAALPAIRAQLAGGRYRVIGFFPQVRVRAFPEETVRRLDPALRSFFNANTPERLAEARRLAGMAPR</sequence>
<keyword evidence="7 8" id="KW-0501">Molybdenum cofactor biosynthesis</keyword>
<evidence type="ECO:0000256" key="6">
    <source>
        <dbReference type="ARBA" id="ARBA00023134"/>
    </source>
</evidence>